<evidence type="ECO:0000256" key="4">
    <source>
        <dbReference type="ARBA" id="ARBA00022452"/>
    </source>
</evidence>
<dbReference type="GeneID" id="61065258"/>
<organism evidence="18 19">
    <name type="scientific">Campylobacter fetus</name>
    <dbReference type="NCBI Taxonomy" id="196"/>
    <lineage>
        <taxon>Bacteria</taxon>
        <taxon>Pseudomonadati</taxon>
        <taxon>Campylobacterota</taxon>
        <taxon>Epsilonproteobacteria</taxon>
        <taxon>Campylobacterales</taxon>
        <taxon>Campylobacteraceae</taxon>
        <taxon>Campylobacter</taxon>
    </lineage>
</organism>
<comment type="similarity">
    <text evidence="2 14 15">Belongs to the TonB-dependent receptor family.</text>
</comment>
<dbReference type="PANTHER" id="PTHR32552">
    <property type="entry name" value="FERRICHROME IRON RECEPTOR-RELATED"/>
    <property type="match status" value="1"/>
</dbReference>
<feature type="domain" description="TonB-dependent receptor plug" evidence="17">
    <location>
        <begin position="58"/>
        <end position="153"/>
    </location>
</feature>
<evidence type="ECO:0000256" key="11">
    <source>
        <dbReference type="ARBA" id="ARBA00023136"/>
    </source>
</evidence>
<evidence type="ECO:0000256" key="9">
    <source>
        <dbReference type="ARBA" id="ARBA00023065"/>
    </source>
</evidence>
<dbReference type="CDD" id="cd01347">
    <property type="entry name" value="ligand_gated_channel"/>
    <property type="match status" value="1"/>
</dbReference>
<keyword evidence="10 15" id="KW-0798">TonB box</keyword>
<dbReference type="InterPro" id="IPR036942">
    <property type="entry name" value="Beta-barrel_TonB_sf"/>
</dbReference>
<dbReference type="InterPro" id="IPR010105">
    <property type="entry name" value="TonB_sidphr_rcpt"/>
</dbReference>
<evidence type="ECO:0000256" key="15">
    <source>
        <dbReference type="RuleBase" id="RU003357"/>
    </source>
</evidence>
<dbReference type="PANTHER" id="PTHR32552:SF68">
    <property type="entry name" value="FERRICHROME OUTER MEMBRANE TRANSPORTER_PHAGE RECEPTOR"/>
    <property type="match status" value="1"/>
</dbReference>
<evidence type="ECO:0000259" key="17">
    <source>
        <dbReference type="Pfam" id="PF07715"/>
    </source>
</evidence>
<evidence type="ECO:0000313" key="19">
    <source>
        <dbReference type="Proteomes" id="UP000535509"/>
    </source>
</evidence>
<dbReference type="InterPro" id="IPR000531">
    <property type="entry name" value="Beta-barrel_TonB"/>
</dbReference>
<evidence type="ECO:0000256" key="5">
    <source>
        <dbReference type="ARBA" id="ARBA00022496"/>
    </source>
</evidence>
<name>A0A5L8JKE2_CAMFE</name>
<dbReference type="OMA" id="HEDEDYW"/>
<comment type="subcellular location">
    <subcellularLocation>
        <location evidence="1 14">Cell outer membrane</location>
        <topology evidence="1 14">Multi-pass membrane protein</topology>
    </subcellularLocation>
</comment>
<sequence>MKKFVFFSIVAVVVIFANDEYNATLPPTKIESKSDVDTLKGYVGYDRAQGSRTDLLLKETPQTIDILDISRNKSYGQNDLSSILEGTAGIDTTYDMRADNIFVRGFNADAGDIYRDGVRDSGQVRRSTANIERIEILKGPNSVLYGRGAGGGVINMVSKVANFNSKSLATVGYGSYDNRYFGLDMNHVFNENFAARVVGDLRDSNSYRDYIEEKSKMISPSIIYYKDNFSHLLEYTYDYAKRVPDRGPTKDVYEQMGIDYKKTFARQGDIVEDRLQMYRSKLNYDFSDKMYIEWVLAYRKANQSFDHYFGGKYDPKTKLLSQSYAWQNTDNSTFLNSISANFDFDTFGKRNKLLLGYDFQIEKREPLIGIKRNQNIDPFSPRISWGRINTPAASISNKHKATNHGVFVQELFYITDSLKFALGGRLDEYKFSSKDIKNKSNEYKGDNFSYNYGLVYDINSQHTAYAAYNKSFSPYGGNGYVGISTTTDPKGFNTKPENSQQYEVGIKSDWLNNSISTTLSTYVLEHYNIRYRPDPINDPFTYAIRGKEQSKGVEFSAIGKISDNVYIRSSVGFMKARVKKDKQNPLNEGRHLSGTGNFNTNVFIRYIPIKDLYAEIGAVHSSKKFYYSSDGKEINLDGFTRYDALVGYNYKNLNLSFAVQNLFDKKYWRSSAMPGTPRNFMANISYKF</sequence>
<keyword evidence="5" id="KW-0410">Iron transport</keyword>
<accession>A0A5L8JKE2</accession>
<keyword evidence="9" id="KW-0406">Ion transport</keyword>
<dbReference type="Gene3D" id="2.170.130.10">
    <property type="entry name" value="TonB-dependent receptor, plug domain"/>
    <property type="match status" value="1"/>
</dbReference>
<dbReference type="AlphaFoldDB" id="A0A5L8JKE2"/>
<evidence type="ECO:0000256" key="3">
    <source>
        <dbReference type="ARBA" id="ARBA00022448"/>
    </source>
</evidence>
<dbReference type="GO" id="GO:0038023">
    <property type="term" value="F:signaling receptor activity"/>
    <property type="evidence" value="ECO:0007669"/>
    <property type="project" value="InterPro"/>
</dbReference>
<dbReference type="InterPro" id="IPR039426">
    <property type="entry name" value="TonB-dep_rcpt-like"/>
</dbReference>
<keyword evidence="3 14" id="KW-0813">Transport</keyword>
<evidence type="ECO:0000313" key="18">
    <source>
        <dbReference type="EMBL" id="EAI8859149.1"/>
    </source>
</evidence>
<dbReference type="GO" id="GO:0015344">
    <property type="term" value="F:siderophore uptake transmembrane transporter activity"/>
    <property type="evidence" value="ECO:0007669"/>
    <property type="project" value="TreeGrafter"/>
</dbReference>
<evidence type="ECO:0000256" key="6">
    <source>
        <dbReference type="ARBA" id="ARBA00022692"/>
    </source>
</evidence>
<dbReference type="NCBIfam" id="TIGR01783">
    <property type="entry name" value="TonB-siderophor"/>
    <property type="match status" value="1"/>
</dbReference>
<protein>
    <submittedName>
        <fullName evidence="18">TonB-dependent siderophore receptor</fullName>
    </submittedName>
</protein>
<evidence type="ECO:0000256" key="14">
    <source>
        <dbReference type="PROSITE-ProRule" id="PRU01360"/>
    </source>
</evidence>
<keyword evidence="11 14" id="KW-0472">Membrane</keyword>
<keyword evidence="19" id="KW-1185">Reference proteome</keyword>
<evidence type="ECO:0000256" key="12">
    <source>
        <dbReference type="ARBA" id="ARBA00023170"/>
    </source>
</evidence>
<dbReference type="Gene3D" id="2.40.170.20">
    <property type="entry name" value="TonB-dependent receptor, beta-barrel domain"/>
    <property type="match status" value="1"/>
</dbReference>
<dbReference type="GO" id="GO:0009279">
    <property type="term" value="C:cell outer membrane"/>
    <property type="evidence" value="ECO:0007669"/>
    <property type="project" value="UniProtKB-SubCell"/>
</dbReference>
<dbReference type="SUPFAM" id="SSF56935">
    <property type="entry name" value="Porins"/>
    <property type="match status" value="1"/>
</dbReference>
<dbReference type="PROSITE" id="PS52016">
    <property type="entry name" value="TONB_DEPENDENT_REC_3"/>
    <property type="match status" value="1"/>
</dbReference>
<dbReference type="InterPro" id="IPR010917">
    <property type="entry name" value="TonB_rcpt_CS"/>
</dbReference>
<comment type="caution">
    <text evidence="18">The sequence shown here is derived from an EMBL/GenBank/DDBJ whole genome shotgun (WGS) entry which is preliminary data.</text>
</comment>
<dbReference type="Proteomes" id="UP000535509">
    <property type="component" value="Unassembled WGS sequence"/>
</dbReference>
<dbReference type="RefSeq" id="WP_002850395.1">
    <property type="nucleotide sequence ID" value="NZ_AACCWR020000009.1"/>
</dbReference>
<proteinExistence type="inferred from homology"/>
<evidence type="ECO:0000256" key="7">
    <source>
        <dbReference type="ARBA" id="ARBA00022729"/>
    </source>
</evidence>
<evidence type="ECO:0000256" key="13">
    <source>
        <dbReference type="ARBA" id="ARBA00023237"/>
    </source>
</evidence>
<keyword evidence="7" id="KW-0732">Signal</keyword>
<evidence type="ECO:0000256" key="2">
    <source>
        <dbReference type="ARBA" id="ARBA00009810"/>
    </source>
</evidence>
<keyword evidence="13 14" id="KW-0998">Cell outer membrane</keyword>
<feature type="domain" description="TonB-dependent receptor-like beta-barrel" evidence="16">
    <location>
        <begin position="226"/>
        <end position="662"/>
    </location>
</feature>
<evidence type="ECO:0000259" key="16">
    <source>
        <dbReference type="Pfam" id="PF00593"/>
    </source>
</evidence>
<evidence type="ECO:0000256" key="1">
    <source>
        <dbReference type="ARBA" id="ARBA00004571"/>
    </source>
</evidence>
<dbReference type="InterPro" id="IPR012910">
    <property type="entry name" value="Plug_dom"/>
</dbReference>
<dbReference type="InterPro" id="IPR037066">
    <property type="entry name" value="Plug_dom_sf"/>
</dbReference>
<reference evidence="18 19" key="1">
    <citation type="submission" date="2018-06" db="EMBL/GenBank/DDBJ databases">
        <authorList>
            <consortium name="PulseNet: The National Subtyping Network for Foodborne Disease Surveillance"/>
            <person name="Tarr C.L."/>
            <person name="Trees E."/>
            <person name="Katz L.S."/>
            <person name="Carleton-Romer H.A."/>
            <person name="Stroika S."/>
            <person name="Kucerova Z."/>
            <person name="Roache K.F."/>
            <person name="Sabol A.L."/>
            <person name="Besser J."/>
            <person name="Gerner-Smidt P."/>
        </authorList>
    </citation>
    <scope>NUCLEOTIDE SEQUENCE [LARGE SCALE GENOMIC DNA]</scope>
    <source>
        <strain evidence="18 19">PNUSAC001503</strain>
    </source>
</reference>
<gene>
    <name evidence="18" type="ORF">CX802_04745</name>
</gene>
<keyword evidence="12 18" id="KW-0675">Receptor</keyword>
<dbReference type="Pfam" id="PF07715">
    <property type="entry name" value="Plug"/>
    <property type="match status" value="1"/>
</dbReference>
<keyword evidence="6 14" id="KW-0812">Transmembrane</keyword>
<dbReference type="Pfam" id="PF00593">
    <property type="entry name" value="TonB_dep_Rec_b-barrel"/>
    <property type="match status" value="1"/>
</dbReference>
<dbReference type="GO" id="GO:0015891">
    <property type="term" value="P:siderophore transport"/>
    <property type="evidence" value="ECO:0007669"/>
    <property type="project" value="InterPro"/>
</dbReference>
<evidence type="ECO:0000256" key="10">
    <source>
        <dbReference type="ARBA" id="ARBA00023077"/>
    </source>
</evidence>
<evidence type="ECO:0000256" key="8">
    <source>
        <dbReference type="ARBA" id="ARBA00023004"/>
    </source>
</evidence>
<dbReference type="EMBL" id="AABTCC010000011">
    <property type="protein sequence ID" value="EAI8859149.1"/>
    <property type="molecule type" value="Genomic_DNA"/>
</dbReference>
<dbReference type="PROSITE" id="PS01156">
    <property type="entry name" value="TONB_DEPENDENT_REC_2"/>
    <property type="match status" value="1"/>
</dbReference>
<keyword evidence="8" id="KW-0408">Iron</keyword>
<keyword evidence="4 14" id="KW-1134">Transmembrane beta strand</keyword>